<dbReference type="Proteomes" id="UP000553343">
    <property type="component" value="Unassembled WGS sequence"/>
</dbReference>
<dbReference type="InterPro" id="IPR013320">
    <property type="entry name" value="ConA-like_dom_sf"/>
</dbReference>
<evidence type="ECO:0000313" key="2">
    <source>
        <dbReference type="EMBL" id="NWH05248.1"/>
    </source>
</evidence>
<comment type="caution">
    <text evidence="2">The sequence shown here is derived from an EMBL/GenBank/DDBJ whole genome shotgun (WGS) entry which is preliminary data.</text>
</comment>
<reference evidence="2 3" key="1">
    <citation type="submission" date="2020-06" db="EMBL/GenBank/DDBJ databases">
        <title>High-quality draft genome of sulfate reducer Desulfobacter latus type strain AcrS2 isolated from marine sediment.</title>
        <authorList>
            <person name="Hoppe M."/>
            <person name="Larsen C.K."/>
            <person name="Marshall I.P.G."/>
            <person name="Schramm A."/>
            <person name="Marietou A.G."/>
        </authorList>
    </citation>
    <scope>NUCLEOTIDE SEQUENCE [LARGE SCALE GENOMIC DNA]</scope>
    <source>
        <strain evidence="2 3">AcRS2</strain>
    </source>
</reference>
<proteinExistence type="predicted"/>
<dbReference type="SUPFAM" id="SSF49899">
    <property type="entry name" value="Concanavalin A-like lectins/glucanases"/>
    <property type="match status" value="1"/>
</dbReference>
<gene>
    <name evidence="2" type="ORF">HXW94_09655</name>
</gene>
<sequence length="635" mass="69201">MKKICMRRSIIQTVCWISILWVSFFLISLTAYAGLRDGLIAHYPFDGGPVDAGQNQYTGIEKNGVLLTDDRFGKPDSAYQFDGEDDYIAVEKFQFPQVFSLSMWINPQDTTDGRMFLGKQSAVSSPSLSIGFSNGGYSVRIGTSAYSKGVKTKDWQHLAIVVEKDGADYSRVLFYKNSRLLWSKNHFDPIENSVSLAIAIGAAWEGAFPISFFSGKMDEIRIYDRALSQTEIELLYNPIQGLDITWDDDIDGEDFYFFSKSIGQKRWYKDFDGDGYSDGSSRWSKNRPDTEYYRKADLKGIFGDCDDSNPEINPDVTGTQCPPFGACCYTLKENCIPVTRCDDNVSERVCITELNGIFYKDTQCLDLTPDECPVNNGLGACCQTMVSNDGTTSAVCNDNVGSTECADSGGSFFANRQCAALTAEECPVPAPVGSCCHPKISYVNESGVFPVQCLDSLTEYKCDLLQGTWSESHSCDDLTEAQCSPYGACCYDDNGTAKCASGMLKSNCTKLSGTFFADRQCGELTSEQCPAMAPPSTGACCLTTTVTDGSSLPVRCIDARTQAQCSVLGGSWFEDQACEDLTYEQCPALTQITGACCQTMVSNDGTTSAVCNDNVGSTECADSGGSFFANRQCAA</sequence>
<dbReference type="AlphaFoldDB" id="A0A850T9N2"/>
<evidence type="ECO:0000256" key="1">
    <source>
        <dbReference type="SAM" id="Phobius"/>
    </source>
</evidence>
<organism evidence="2 3">
    <name type="scientific">Desulfobacter latus</name>
    <dbReference type="NCBI Taxonomy" id="2292"/>
    <lineage>
        <taxon>Bacteria</taxon>
        <taxon>Pseudomonadati</taxon>
        <taxon>Thermodesulfobacteriota</taxon>
        <taxon>Desulfobacteria</taxon>
        <taxon>Desulfobacterales</taxon>
        <taxon>Desulfobacteraceae</taxon>
        <taxon>Desulfobacter</taxon>
    </lineage>
</organism>
<feature type="transmembrane region" description="Helical" evidence="1">
    <location>
        <begin position="12"/>
        <end position="35"/>
    </location>
</feature>
<dbReference type="Gene3D" id="2.60.120.200">
    <property type="match status" value="1"/>
</dbReference>
<dbReference type="EMBL" id="JACADJ010000028">
    <property type="protein sequence ID" value="NWH05248.1"/>
    <property type="molecule type" value="Genomic_DNA"/>
</dbReference>
<keyword evidence="1" id="KW-0812">Transmembrane</keyword>
<keyword evidence="1" id="KW-0472">Membrane</keyword>
<evidence type="ECO:0000313" key="3">
    <source>
        <dbReference type="Proteomes" id="UP000553343"/>
    </source>
</evidence>
<name>A0A850T9N2_9BACT</name>
<protein>
    <submittedName>
        <fullName evidence="2">LamG domain-containing protein</fullName>
    </submittedName>
</protein>
<keyword evidence="1" id="KW-1133">Transmembrane helix</keyword>
<accession>A0A850T9N2</accession>
<keyword evidence="3" id="KW-1185">Reference proteome</keyword>
<dbReference type="RefSeq" id="WP_178366704.1">
    <property type="nucleotide sequence ID" value="NZ_JACADJ010000028.1"/>
</dbReference>
<feature type="non-terminal residue" evidence="2">
    <location>
        <position position="635"/>
    </location>
</feature>
<dbReference type="Pfam" id="PF13385">
    <property type="entry name" value="Laminin_G_3"/>
    <property type="match status" value="1"/>
</dbReference>